<dbReference type="Pfam" id="PF08861">
    <property type="entry name" value="DUF1828"/>
    <property type="match status" value="1"/>
</dbReference>
<dbReference type="InterPro" id="IPR014960">
    <property type="entry name" value="DUF1828"/>
</dbReference>
<dbReference type="EMBL" id="JOOY01000081">
    <property type="protein sequence ID" value="OUI98779.1"/>
    <property type="molecule type" value="Genomic_DNA"/>
</dbReference>
<dbReference type="AlphaFoldDB" id="A0A252B3H0"/>
<evidence type="ECO:0000313" key="3">
    <source>
        <dbReference type="Proteomes" id="UP000194999"/>
    </source>
</evidence>
<organism evidence="2 3">
    <name type="scientific">Acetobacter orientalis</name>
    <dbReference type="NCBI Taxonomy" id="146474"/>
    <lineage>
        <taxon>Bacteria</taxon>
        <taxon>Pseudomonadati</taxon>
        <taxon>Pseudomonadota</taxon>
        <taxon>Alphaproteobacteria</taxon>
        <taxon>Acetobacterales</taxon>
        <taxon>Acetobacteraceae</taxon>
        <taxon>Acetobacter</taxon>
    </lineage>
</organism>
<reference evidence="2 3" key="1">
    <citation type="submission" date="2014-06" db="EMBL/GenBank/DDBJ databases">
        <authorList>
            <person name="Ju J."/>
            <person name="Zhang J."/>
        </authorList>
    </citation>
    <scope>NUCLEOTIDE SEQUENCE [LARGE SCALE GENOMIC DNA]</scope>
    <source>
        <strain evidence="2">DmW_048</strain>
    </source>
</reference>
<feature type="domain" description="DUF1828" evidence="1">
    <location>
        <begin position="36"/>
        <end position="120"/>
    </location>
</feature>
<sequence length="266" mass="29613">MVIDDLRKDLCKTFCADISISEVPSGIAISGRYDDGYGDKIECFIENDSNGWVIIDDGLFVPDLIGRGIDIRSKSRSEFIERVLRPAGAFMDTEDHTLRTEILSEFPSSVQILDFLLALVRVRDVTFWTRERVKSTFKEDAFDALKLRLGEHFNLERNAPVDSRLKEFPADIVARPKSIKQTKASAIFLASGTETLNEALLLWQSIRGAGLSHNDISVMAMMESGRGLTLGSPKVQRAINRIDAFAVWDSDAEASVERLARVAEAA</sequence>
<evidence type="ECO:0000259" key="1">
    <source>
        <dbReference type="Pfam" id="PF08861"/>
    </source>
</evidence>
<comment type="caution">
    <text evidence="2">The sequence shown here is derived from an EMBL/GenBank/DDBJ whole genome shotgun (WGS) entry which is preliminary data.</text>
</comment>
<name>A0A252B3H0_9PROT</name>
<dbReference type="RefSeq" id="WP_180537894.1">
    <property type="nucleotide sequence ID" value="NZ_JBDNKV010000016.1"/>
</dbReference>
<gene>
    <name evidence="2" type="ORF">HK15_13080</name>
</gene>
<evidence type="ECO:0000313" key="2">
    <source>
        <dbReference type="EMBL" id="OUI98779.1"/>
    </source>
</evidence>
<accession>A0A252B3H0</accession>
<protein>
    <recommendedName>
        <fullName evidence="1">DUF1828 domain-containing protein</fullName>
    </recommendedName>
</protein>
<proteinExistence type="predicted"/>
<dbReference type="Proteomes" id="UP000194999">
    <property type="component" value="Unassembled WGS sequence"/>
</dbReference>